<feature type="region of interest" description="Disordered" evidence="1">
    <location>
        <begin position="235"/>
        <end position="298"/>
    </location>
</feature>
<evidence type="ECO:0000313" key="3">
    <source>
        <dbReference type="Proteomes" id="UP001190700"/>
    </source>
</evidence>
<proteinExistence type="predicted"/>
<sequence length="707" mass="78062">MADSAEGEAVALATLALLNEADARMSRTSLQGGQPEGPTGWESSRLGTPMRWEPDNTPTTSGRPPEAVARPARESQPNVQREDFVPQKLAKERSEGLIELKNKLTNADASEKLQTYLEKKKEQKEAALKRELRRPKAEESPILVQMQREVEERPAHSRECSKKKLGKPLPAPVADLTGVFLPGDTGSPRPGNNNNHTGKPYPGMLLKRLATARLEEYTRKISATPIDFVKNKKLHQIPRPRLEPRETDPHLRMSLPPPVSPDATFEASAGRPSQSGLGSSFSPRKNNKLEKDALRMSPTARSMSSEVYKKNVDFYEQMLTEMLFAKGSTPPARARHSPSRSAPSAMESDAGIGCGRVMTSDDDPMRVPGKKLWEAEEINVEQTAHVQDMRLLFFGETEPAQYSHIRRTRSVEPPPSGSKADSDGAKRRGKKSISASASEVTEAIESRESVLLQLKQEVLCVDSDPTYRVESLMACWKTLLKHTLLAVEAICEWQALCAPSPGLSAGNYVPFTYQGHDYLLTIRSDLQFMNSSSRVREWLGIGNLEPPLSASSGAWAWTKPNVMLLTPGAANPSDQHHRMREAITAANKALTHARISAHSMRDAEPGRTPSPMRNLGVGTARKDETMRPGTDRSHGSNKPGRLSPSKTRKMSSMADQQQTCFDEGRAVRNSVALPPLSSSPVEKQKHSIAHRHVGNWYYHDAEQRGDT</sequence>
<name>A0AAE0G132_9CHLO</name>
<feature type="region of interest" description="Disordered" evidence="1">
    <location>
        <begin position="118"/>
        <end position="203"/>
    </location>
</feature>
<feature type="compositionally biased region" description="Basic and acidic residues" evidence="1">
    <location>
        <begin position="148"/>
        <end position="162"/>
    </location>
</feature>
<accession>A0AAE0G132</accession>
<keyword evidence="3" id="KW-1185">Reference proteome</keyword>
<feature type="compositionally biased region" description="Basic and acidic residues" evidence="1">
    <location>
        <begin position="240"/>
        <end position="251"/>
    </location>
</feature>
<feature type="region of interest" description="Disordered" evidence="1">
    <location>
        <begin position="405"/>
        <end position="438"/>
    </location>
</feature>
<feature type="compositionally biased region" description="Basic and acidic residues" evidence="1">
    <location>
        <begin position="118"/>
        <end position="139"/>
    </location>
</feature>
<organism evidence="2 3">
    <name type="scientific">Cymbomonas tetramitiformis</name>
    <dbReference type="NCBI Taxonomy" id="36881"/>
    <lineage>
        <taxon>Eukaryota</taxon>
        <taxon>Viridiplantae</taxon>
        <taxon>Chlorophyta</taxon>
        <taxon>Pyramimonadophyceae</taxon>
        <taxon>Pyramimonadales</taxon>
        <taxon>Pyramimonadaceae</taxon>
        <taxon>Cymbomonas</taxon>
    </lineage>
</organism>
<feature type="compositionally biased region" description="Polar residues" evidence="1">
    <location>
        <begin position="271"/>
        <end position="284"/>
    </location>
</feature>
<feature type="region of interest" description="Disordered" evidence="1">
    <location>
        <begin position="25"/>
        <end position="87"/>
    </location>
</feature>
<gene>
    <name evidence="2" type="ORF">CYMTET_21971</name>
</gene>
<feature type="region of interest" description="Disordered" evidence="1">
    <location>
        <begin position="327"/>
        <end position="364"/>
    </location>
</feature>
<dbReference type="Proteomes" id="UP001190700">
    <property type="component" value="Unassembled WGS sequence"/>
</dbReference>
<feature type="region of interest" description="Disordered" evidence="1">
    <location>
        <begin position="593"/>
        <end position="658"/>
    </location>
</feature>
<comment type="caution">
    <text evidence="2">The sequence shown here is derived from an EMBL/GenBank/DDBJ whole genome shotgun (WGS) entry which is preliminary data.</text>
</comment>
<dbReference type="AlphaFoldDB" id="A0AAE0G132"/>
<evidence type="ECO:0000313" key="2">
    <source>
        <dbReference type="EMBL" id="KAK3269593.1"/>
    </source>
</evidence>
<protein>
    <submittedName>
        <fullName evidence="2">Uncharacterized protein</fullName>
    </submittedName>
</protein>
<dbReference type="EMBL" id="LGRX02010845">
    <property type="protein sequence ID" value="KAK3269593.1"/>
    <property type="molecule type" value="Genomic_DNA"/>
</dbReference>
<feature type="compositionally biased region" description="Basic and acidic residues" evidence="1">
    <location>
        <begin position="620"/>
        <end position="634"/>
    </location>
</feature>
<evidence type="ECO:0000256" key="1">
    <source>
        <dbReference type="SAM" id="MobiDB-lite"/>
    </source>
</evidence>
<reference evidence="2 3" key="1">
    <citation type="journal article" date="2015" name="Genome Biol. Evol.">
        <title>Comparative Genomics of a Bacterivorous Green Alga Reveals Evolutionary Causalities and Consequences of Phago-Mixotrophic Mode of Nutrition.</title>
        <authorList>
            <person name="Burns J.A."/>
            <person name="Paasch A."/>
            <person name="Narechania A."/>
            <person name="Kim E."/>
        </authorList>
    </citation>
    <scope>NUCLEOTIDE SEQUENCE [LARGE SCALE GENOMIC DNA]</scope>
    <source>
        <strain evidence="2 3">PLY_AMNH</strain>
    </source>
</reference>